<keyword evidence="1" id="KW-0472">Membrane</keyword>
<dbReference type="EMBL" id="DACSDU010000009">
    <property type="protein sequence ID" value="HAT1586203.1"/>
    <property type="molecule type" value="Genomic_DNA"/>
</dbReference>
<accession>A0A8H9NVZ7</accession>
<evidence type="ECO:0000313" key="2">
    <source>
        <dbReference type="EMBL" id="HAT1586203.1"/>
    </source>
</evidence>
<feature type="transmembrane region" description="Helical" evidence="1">
    <location>
        <begin position="70"/>
        <end position="91"/>
    </location>
</feature>
<comment type="caution">
    <text evidence="2">The sequence shown here is derived from an EMBL/GenBank/DDBJ whole genome shotgun (WGS) entry which is preliminary data.</text>
</comment>
<dbReference type="GeneID" id="92971943"/>
<organism evidence="2">
    <name type="scientific">Citrobacter farmeri</name>
    <dbReference type="NCBI Taxonomy" id="67824"/>
    <lineage>
        <taxon>Bacteria</taxon>
        <taxon>Pseudomonadati</taxon>
        <taxon>Pseudomonadota</taxon>
        <taxon>Gammaproteobacteria</taxon>
        <taxon>Enterobacterales</taxon>
        <taxon>Enterobacteriaceae</taxon>
        <taxon>Citrobacter</taxon>
    </lineage>
</organism>
<keyword evidence="1" id="KW-1133">Transmembrane helix</keyword>
<proteinExistence type="predicted"/>
<dbReference type="AlphaFoldDB" id="A0A8H9NVZ7"/>
<keyword evidence="1" id="KW-0812">Transmembrane</keyword>
<reference evidence="2" key="2">
    <citation type="submission" date="2020-11" db="EMBL/GenBank/DDBJ databases">
        <authorList>
            <consortium name="NCBI Pathogen Detection Project"/>
        </authorList>
    </citation>
    <scope>NUCLEOTIDE SEQUENCE</scope>
    <source>
        <strain evidence="2">YDC697-2</strain>
    </source>
</reference>
<dbReference type="Proteomes" id="UP000864563">
    <property type="component" value="Unassembled WGS sequence"/>
</dbReference>
<sequence>MDDNAGNASPRKKPHTRCIFWLLCALTLLSLIVATNRLVVFTWFHRVPPVLLVLCSLVILPVGSRIFWRILTLVPACFIAIFLYWLLLFLAPREFQREFASPSGEKHLVIEYDHASRPSLYRRHSIFMIPIVTPDVVGSTEIIAWHVEWLSDDEIRFYPRDGAVSVNIFLR</sequence>
<evidence type="ECO:0000256" key="1">
    <source>
        <dbReference type="SAM" id="Phobius"/>
    </source>
</evidence>
<dbReference type="OrthoDB" id="1821958at2"/>
<name>A0A8H9NVZ7_9ENTR</name>
<gene>
    <name evidence="2" type="ORF">I8Y00_002552</name>
</gene>
<reference evidence="2" key="1">
    <citation type="journal article" date="2018" name="Genome Biol.">
        <title>SKESA: strategic k-mer extension for scrupulous assemblies.</title>
        <authorList>
            <person name="Souvorov A."/>
            <person name="Agarwala R."/>
            <person name="Lipman D.J."/>
        </authorList>
    </citation>
    <scope>NUCLEOTIDE SEQUENCE</scope>
    <source>
        <strain evidence="2">YDC697-2</strain>
    </source>
</reference>
<dbReference type="RefSeq" id="WP_042322462.1">
    <property type="nucleotide sequence ID" value="NZ_CABMNX010000001.1"/>
</dbReference>
<feature type="transmembrane region" description="Helical" evidence="1">
    <location>
        <begin position="19"/>
        <end position="40"/>
    </location>
</feature>
<protein>
    <submittedName>
        <fullName evidence="2">Uncharacterized protein</fullName>
    </submittedName>
</protein>
<dbReference type="KEGG" id="cfar:CI104_20220"/>